<proteinExistence type="predicted"/>
<organism evidence="1">
    <name type="scientific">freshwater metagenome</name>
    <dbReference type="NCBI Taxonomy" id="449393"/>
    <lineage>
        <taxon>unclassified sequences</taxon>
        <taxon>metagenomes</taxon>
        <taxon>ecological metagenomes</taxon>
    </lineage>
</organism>
<name>A0A6J6GXW8_9ZZZZ</name>
<protein>
    <submittedName>
        <fullName evidence="1">Unannotated protein</fullName>
    </submittedName>
</protein>
<reference evidence="1" key="1">
    <citation type="submission" date="2020-05" db="EMBL/GenBank/DDBJ databases">
        <authorList>
            <person name="Chiriac C."/>
            <person name="Salcher M."/>
            <person name="Ghai R."/>
            <person name="Kavagutti S V."/>
        </authorList>
    </citation>
    <scope>NUCLEOTIDE SEQUENCE</scope>
</reference>
<sequence>MGDERAAGDGTSIDTAAWRGRLSTGWLSQASRLEAMLAPVDDPLLASAAPALAESVLDVGCEG</sequence>
<dbReference type="AlphaFoldDB" id="A0A6J6GXW8"/>
<gene>
    <name evidence="1" type="ORF">UFOPK1493_04560</name>
</gene>
<evidence type="ECO:0000313" key="1">
    <source>
        <dbReference type="EMBL" id="CAB4604529.1"/>
    </source>
</evidence>
<dbReference type="EMBL" id="CAEZSR010000384">
    <property type="protein sequence ID" value="CAB4604529.1"/>
    <property type="molecule type" value="Genomic_DNA"/>
</dbReference>
<accession>A0A6J6GXW8</accession>